<dbReference type="GO" id="GO:0006071">
    <property type="term" value="P:glycerol metabolic process"/>
    <property type="evidence" value="ECO:0007669"/>
    <property type="project" value="UniProtKB-KW"/>
</dbReference>
<evidence type="ECO:0000256" key="1">
    <source>
        <dbReference type="ARBA" id="ARBA00004771"/>
    </source>
</evidence>
<dbReference type="EC" id="2.3.1.20" evidence="4"/>
<evidence type="ECO:0000313" key="15">
    <source>
        <dbReference type="Proteomes" id="UP000066480"/>
    </source>
</evidence>
<dbReference type="GO" id="GO:0001666">
    <property type="term" value="P:response to hypoxia"/>
    <property type="evidence" value="ECO:0007669"/>
    <property type="project" value="TreeGrafter"/>
</dbReference>
<keyword evidence="15" id="KW-1185">Reference proteome</keyword>
<dbReference type="GO" id="GO:0005886">
    <property type="term" value="C:plasma membrane"/>
    <property type="evidence" value="ECO:0007669"/>
    <property type="project" value="TreeGrafter"/>
</dbReference>
<evidence type="ECO:0000256" key="6">
    <source>
        <dbReference type="ARBA" id="ARBA00022679"/>
    </source>
</evidence>
<evidence type="ECO:0000256" key="2">
    <source>
        <dbReference type="ARBA" id="ARBA00005189"/>
    </source>
</evidence>
<evidence type="ECO:0000256" key="7">
    <source>
        <dbReference type="ARBA" id="ARBA00022798"/>
    </source>
</evidence>
<keyword evidence="9" id="KW-0012">Acyltransferase</keyword>
<evidence type="ECO:0000256" key="10">
    <source>
        <dbReference type="ARBA" id="ARBA00048109"/>
    </source>
</evidence>
<dbReference type="GO" id="GO:0071731">
    <property type="term" value="P:response to nitric oxide"/>
    <property type="evidence" value="ECO:0007669"/>
    <property type="project" value="TreeGrafter"/>
</dbReference>
<feature type="domain" description="O-acyltransferase WSD1 C-terminal" evidence="13">
    <location>
        <begin position="331"/>
        <end position="470"/>
    </location>
</feature>
<dbReference type="AlphaFoldDB" id="A0A0K1JP44"/>
<dbReference type="Proteomes" id="UP000066480">
    <property type="component" value="Chromosome"/>
</dbReference>
<dbReference type="InterPro" id="IPR004255">
    <property type="entry name" value="O-acyltransferase_WSD1_N"/>
</dbReference>
<evidence type="ECO:0000256" key="9">
    <source>
        <dbReference type="ARBA" id="ARBA00023315"/>
    </source>
</evidence>
<evidence type="ECO:0000256" key="4">
    <source>
        <dbReference type="ARBA" id="ARBA00013244"/>
    </source>
</evidence>
<feature type="compositionally biased region" description="Basic and acidic residues" evidence="11">
    <location>
        <begin position="174"/>
        <end position="192"/>
    </location>
</feature>
<dbReference type="Gene3D" id="3.30.559.30">
    <property type="entry name" value="Nonribosomal peptide synthetase, condensation domain"/>
    <property type="match status" value="1"/>
</dbReference>
<evidence type="ECO:0000313" key="14">
    <source>
        <dbReference type="EMBL" id="AKU18340.1"/>
    </source>
</evidence>
<comment type="catalytic activity">
    <reaction evidence="10">
        <text>an acyl-CoA + a 1,2-diacyl-sn-glycerol = a triacyl-sn-glycerol + CoA</text>
        <dbReference type="Rhea" id="RHEA:10868"/>
        <dbReference type="ChEBI" id="CHEBI:17815"/>
        <dbReference type="ChEBI" id="CHEBI:57287"/>
        <dbReference type="ChEBI" id="CHEBI:58342"/>
        <dbReference type="ChEBI" id="CHEBI:64615"/>
        <dbReference type="EC" id="2.3.1.20"/>
    </reaction>
</comment>
<dbReference type="OrthoDB" id="9810950at2"/>
<dbReference type="PANTHER" id="PTHR31650">
    <property type="entry name" value="O-ACYLTRANSFERASE (WSD1-LIKE) FAMILY PROTEIN"/>
    <property type="match status" value="1"/>
</dbReference>
<dbReference type="InterPro" id="IPR023213">
    <property type="entry name" value="CAT-like_dom_sf"/>
</dbReference>
<evidence type="ECO:0000259" key="12">
    <source>
        <dbReference type="Pfam" id="PF03007"/>
    </source>
</evidence>
<evidence type="ECO:0000259" key="13">
    <source>
        <dbReference type="Pfam" id="PF06974"/>
    </source>
</evidence>
<sequence length="476" mass="50944">MVSTPFSNNEEAWAGASAWGAADRMNEIEALMWRAERHPRLSSTITSVLLYDVVPDWDRFYAAHEWAAQLLPRCRQRVLEPAVPVGTPAWVIDDDFDLSNHVRREHLAGPGSMSQLLDLAASIAIEPFDRTKPLWQGTLVEGFDGGRAAYILKLHHSLTDGIGGIQLMSLVQSRTREHTEDKPAGEPPHEASADANRLAAAEVSEQARRLPGLMRRSVGLGVRAALRPQGALADATRFGASLRRTLSPPPAAPSPLLRDREGTSWKFGVLECEVAALRAAGKAARGSMNDAYIAALLGGLRRYHEHHGQPIDGLPMVMPVSLRKADDPMGGNKFAGAYFAAPIGIADPAERIATIRGLVLSLRIEPALDTLSLAAPVLNRAPSALGGLLFERIGSAADLSASNIPGVPYPTYMAGAKVERFFPFGPLPGVAIMAAMVSHNGTCCIGLNLDGDAVKDPDILVDCLRQGLDEVLALAG</sequence>
<evidence type="ECO:0000256" key="11">
    <source>
        <dbReference type="SAM" id="MobiDB-lite"/>
    </source>
</evidence>
<dbReference type="STRING" id="571913.VV02_24995"/>
<protein>
    <recommendedName>
        <fullName evidence="4">diacylglycerol O-acyltransferase</fullName>
        <ecNumber evidence="4">2.3.1.20</ecNumber>
    </recommendedName>
</protein>
<dbReference type="PANTHER" id="PTHR31650:SF1">
    <property type="entry name" value="WAX ESTER SYNTHASE_DIACYLGLYCEROL ACYLTRANSFERASE 4-RELATED"/>
    <property type="match status" value="1"/>
</dbReference>
<dbReference type="Gene3D" id="3.30.559.10">
    <property type="entry name" value="Chloramphenicol acetyltransferase-like domain"/>
    <property type="match status" value="1"/>
</dbReference>
<dbReference type="GO" id="GO:0019432">
    <property type="term" value="P:triglyceride biosynthetic process"/>
    <property type="evidence" value="ECO:0007669"/>
    <property type="project" value="UniProtKB-UniPathway"/>
</dbReference>
<keyword evidence="7" id="KW-0319">Glycerol metabolism</keyword>
<dbReference type="InterPro" id="IPR009721">
    <property type="entry name" value="O-acyltransferase_WSD1_C"/>
</dbReference>
<comment type="pathway">
    <text evidence="2">Lipid metabolism.</text>
</comment>
<feature type="domain" description="O-acyltransferase WSD1-like N-terminal" evidence="12">
    <location>
        <begin position="28"/>
        <end position="292"/>
    </location>
</feature>
<dbReference type="Pfam" id="PF06974">
    <property type="entry name" value="WS_DGAT_C"/>
    <property type="match status" value="1"/>
</dbReference>
<dbReference type="EMBL" id="CP011112">
    <property type="protein sequence ID" value="AKU18340.1"/>
    <property type="molecule type" value="Genomic_DNA"/>
</dbReference>
<dbReference type="GO" id="GO:0051701">
    <property type="term" value="P:biological process involved in interaction with host"/>
    <property type="evidence" value="ECO:0007669"/>
    <property type="project" value="TreeGrafter"/>
</dbReference>
<evidence type="ECO:0000256" key="8">
    <source>
        <dbReference type="ARBA" id="ARBA00023098"/>
    </source>
</evidence>
<gene>
    <name evidence="14" type="ORF">VV02_24995</name>
</gene>
<evidence type="ECO:0000256" key="5">
    <source>
        <dbReference type="ARBA" id="ARBA00022516"/>
    </source>
</evidence>
<reference evidence="14 15" key="1">
    <citation type="submission" date="2015-03" db="EMBL/GenBank/DDBJ databases">
        <title>Luteipulveratus halotolerans sp. nov., a novel actinobacterium (Dermacoccaceae) from Sarawak, Malaysia.</title>
        <authorList>
            <person name="Juboi H."/>
            <person name="Basik A."/>
            <person name="Shamsul S.S."/>
            <person name="Arnold P."/>
            <person name="Schmitt E.K."/>
            <person name="Sanglier J.-J."/>
            <person name="Yeo T."/>
        </authorList>
    </citation>
    <scope>NUCLEOTIDE SEQUENCE [LARGE SCALE GENOMIC DNA]</scope>
    <source>
        <strain evidence="14 15">MN07-A0370</strain>
    </source>
</reference>
<dbReference type="SUPFAM" id="SSF52777">
    <property type="entry name" value="CoA-dependent acyltransferases"/>
    <property type="match status" value="1"/>
</dbReference>
<evidence type="ECO:0000256" key="3">
    <source>
        <dbReference type="ARBA" id="ARBA00009587"/>
    </source>
</evidence>
<dbReference type="KEGG" id="lmoi:VV02_24995"/>
<dbReference type="GO" id="GO:0004144">
    <property type="term" value="F:diacylglycerol O-acyltransferase activity"/>
    <property type="evidence" value="ECO:0007669"/>
    <property type="project" value="UniProtKB-EC"/>
</dbReference>
<proteinExistence type="inferred from homology"/>
<dbReference type="InterPro" id="IPR045034">
    <property type="entry name" value="O-acyltransferase_WSD1-like"/>
</dbReference>
<organism evidence="14 15">
    <name type="scientific">Luteipulveratus mongoliensis</name>
    <dbReference type="NCBI Taxonomy" id="571913"/>
    <lineage>
        <taxon>Bacteria</taxon>
        <taxon>Bacillati</taxon>
        <taxon>Actinomycetota</taxon>
        <taxon>Actinomycetes</taxon>
        <taxon>Micrococcales</taxon>
        <taxon>Dermacoccaceae</taxon>
        <taxon>Luteipulveratus</taxon>
    </lineage>
</organism>
<comment type="similarity">
    <text evidence="3">Belongs to the long-chain O-acyltransferase family.</text>
</comment>
<name>A0A0K1JP44_9MICO</name>
<keyword evidence="6" id="KW-0808">Transferase</keyword>
<dbReference type="UniPathway" id="UPA00282"/>
<comment type="pathway">
    <text evidence="1">Glycerolipid metabolism; triacylglycerol biosynthesis.</text>
</comment>
<feature type="region of interest" description="Disordered" evidence="11">
    <location>
        <begin position="173"/>
        <end position="194"/>
    </location>
</feature>
<keyword evidence="8" id="KW-0443">Lipid metabolism</keyword>
<keyword evidence="5" id="KW-0444">Lipid biosynthesis</keyword>
<accession>A0A0K1JP44</accession>
<dbReference type="Pfam" id="PF03007">
    <property type="entry name" value="WS_DGAT_cat"/>
    <property type="match status" value="1"/>
</dbReference>